<organism evidence="1 2">
    <name type="scientific">Fibrella aestuarina BUZ 2</name>
    <dbReference type="NCBI Taxonomy" id="1166018"/>
    <lineage>
        <taxon>Bacteria</taxon>
        <taxon>Pseudomonadati</taxon>
        <taxon>Bacteroidota</taxon>
        <taxon>Cytophagia</taxon>
        <taxon>Cytophagales</taxon>
        <taxon>Spirosomataceae</taxon>
        <taxon>Fibrella</taxon>
    </lineage>
</organism>
<protein>
    <submittedName>
        <fullName evidence="1">Uncharacterized protein</fullName>
    </submittedName>
</protein>
<keyword evidence="2" id="KW-1185">Reference proteome</keyword>
<reference evidence="1 2" key="1">
    <citation type="journal article" date="2012" name="J. Bacteriol.">
        <title>Genome Sequence of Fibrella aestuarina BUZ 2T, a Filamentous Marine Bacterium.</title>
        <authorList>
            <person name="Filippini M."/>
            <person name="Qi W."/>
            <person name="Blom J."/>
            <person name="Goesmann A."/>
            <person name="Smits T.H."/>
            <person name="Bagheri H.C."/>
        </authorList>
    </citation>
    <scope>NUCLEOTIDE SEQUENCE [LARGE SCALE GENOMIC DNA]</scope>
    <source>
        <strain evidence="2">BUZ 2T</strain>
    </source>
</reference>
<dbReference type="Proteomes" id="UP000011058">
    <property type="component" value="Chromosome"/>
</dbReference>
<dbReference type="STRING" id="1166018.FAES_3383"/>
<proteinExistence type="predicted"/>
<dbReference type="KEGG" id="fae:FAES_3383"/>
<name>I0KB88_9BACT</name>
<dbReference type="EMBL" id="HE796683">
    <property type="protein sequence ID" value="CCH01391.1"/>
    <property type="molecule type" value="Genomic_DNA"/>
</dbReference>
<dbReference type="AlphaFoldDB" id="I0KB88"/>
<evidence type="ECO:0000313" key="1">
    <source>
        <dbReference type="EMBL" id="CCH01391.1"/>
    </source>
</evidence>
<accession>I0KB88</accession>
<evidence type="ECO:0000313" key="2">
    <source>
        <dbReference type="Proteomes" id="UP000011058"/>
    </source>
</evidence>
<dbReference type="HOGENOM" id="CLU_2769751_0_0_10"/>
<gene>
    <name evidence="1" type="ORF">FAES_3383</name>
</gene>
<sequence>MAGRVAVNGLLLAGTLVHQIALRLTGLTASPAPVTNARHQSSRRTGFRVGQAGRGLIGFLLKYLKHHLQ</sequence>